<evidence type="ECO:0000313" key="3">
    <source>
        <dbReference type="Proteomes" id="UP000189462"/>
    </source>
</evidence>
<reference evidence="2 3" key="1">
    <citation type="submission" date="2017-02" db="EMBL/GenBank/DDBJ databases">
        <title>Genomic diversity within the haloalkaliphilic genus Thioalkalivibrio.</title>
        <authorList>
            <person name="Ahn A.-C."/>
            <person name="Meier-Kolthoff J."/>
            <person name="Overmars L."/>
            <person name="Richter M."/>
            <person name="Woyke T."/>
            <person name="Sorokin D.Y."/>
            <person name="Muyzer G."/>
        </authorList>
    </citation>
    <scope>NUCLEOTIDE SEQUENCE [LARGE SCALE GENOMIC DNA]</scope>
    <source>
        <strain evidence="2 3">ALJD</strain>
    </source>
</reference>
<protein>
    <submittedName>
        <fullName evidence="2">Uncharacterized protein</fullName>
    </submittedName>
</protein>
<proteinExistence type="predicted"/>
<dbReference type="AlphaFoldDB" id="A0A1V3NUR8"/>
<dbReference type="InterPro" id="IPR011049">
    <property type="entry name" value="Serralysin-like_metalloprot_C"/>
</dbReference>
<dbReference type="Gene3D" id="2.150.10.10">
    <property type="entry name" value="Serralysin-like metalloprotease, C-terminal"/>
    <property type="match status" value="1"/>
</dbReference>
<organism evidence="2 3">
    <name type="scientific">Thioalkalivibrio denitrificans</name>
    <dbReference type="NCBI Taxonomy" id="108003"/>
    <lineage>
        <taxon>Bacteria</taxon>
        <taxon>Pseudomonadati</taxon>
        <taxon>Pseudomonadota</taxon>
        <taxon>Gammaproteobacteria</taxon>
        <taxon>Chromatiales</taxon>
        <taxon>Ectothiorhodospiraceae</taxon>
        <taxon>Thioalkalivibrio</taxon>
    </lineage>
</organism>
<sequence>MRARTRPSALSDGPCPGKVQWVGQWSVVSGQRSAVSGQRSAVSGQRSAVSGQGPQTTDN</sequence>
<name>A0A1V3NUR8_9GAMM</name>
<feature type="region of interest" description="Disordered" evidence="1">
    <location>
        <begin position="36"/>
        <end position="59"/>
    </location>
</feature>
<accession>A0A1V3NUR8</accession>
<evidence type="ECO:0000256" key="1">
    <source>
        <dbReference type="SAM" id="MobiDB-lite"/>
    </source>
</evidence>
<dbReference type="Proteomes" id="UP000189462">
    <property type="component" value="Unassembled WGS sequence"/>
</dbReference>
<keyword evidence="3" id="KW-1185">Reference proteome</keyword>
<gene>
    <name evidence="2" type="ORF">B1C78_01475</name>
</gene>
<evidence type="ECO:0000313" key="2">
    <source>
        <dbReference type="EMBL" id="OOG28542.1"/>
    </source>
</evidence>
<dbReference type="EMBL" id="MVBK01000008">
    <property type="protein sequence ID" value="OOG28542.1"/>
    <property type="molecule type" value="Genomic_DNA"/>
</dbReference>
<comment type="caution">
    <text evidence="2">The sequence shown here is derived from an EMBL/GenBank/DDBJ whole genome shotgun (WGS) entry which is preliminary data.</text>
</comment>